<dbReference type="EMBL" id="LQZE01000257">
    <property type="protein sequence ID" value="KXU15271.1"/>
    <property type="molecule type" value="Genomic_DNA"/>
</dbReference>
<dbReference type="Proteomes" id="UP000072989">
    <property type="component" value="Unassembled WGS sequence"/>
</dbReference>
<dbReference type="RefSeq" id="WP_061866003.1">
    <property type="nucleotide sequence ID" value="NZ_KQ970801.1"/>
</dbReference>
<evidence type="ECO:0000313" key="2">
    <source>
        <dbReference type="Proteomes" id="UP000072989"/>
    </source>
</evidence>
<reference evidence="1 2" key="1">
    <citation type="submission" date="2016-01" db="EMBL/GenBank/DDBJ databases">
        <title>Highly variable Streptococcus oralis are common among viridans streptococci isolated from primates.</title>
        <authorList>
            <person name="Denapaite D."/>
            <person name="Rieger M."/>
            <person name="Koendgen S."/>
            <person name="Brueckner R."/>
            <person name="Ochigava I."/>
            <person name="Kappeler P."/>
            <person name="Maetz-Rensing K."/>
            <person name="Leendertz F."/>
            <person name="Hakenbeck R."/>
        </authorList>
    </citation>
    <scope>NUCLEOTIDE SEQUENCE [LARGE SCALE GENOMIC DNA]</scope>
    <source>
        <strain evidence="1 2">DD17</strain>
    </source>
</reference>
<dbReference type="PATRIC" id="fig|1303.87.peg.1439"/>
<protein>
    <submittedName>
        <fullName evidence="1">Uncharacterized protein</fullName>
    </submittedName>
</protein>
<proteinExistence type="predicted"/>
<sequence>MTEVRTIVYSLGSQYGKKMLATSVFDAHLYHAKVNDGKVLFTVPTQSNTKVGKVIEKIDNIILTLKDGSSSLFAKVEHHGVYPDKFPDKNLYTLPSQWDSSKEEAEGYTWFELKDVKEISREELDSYKNTNSREYPLLKSISGASCRIYVRKK</sequence>
<gene>
    <name evidence="1" type="ORF">SORDD17_01196</name>
</gene>
<comment type="caution">
    <text evidence="1">The sequence shown here is derived from an EMBL/GenBank/DDBJ whole genome shotgun (WGS) entry which is preliminary data.</text>
</comment>
<dbReference type="AlphaFoldDB" id="A0A139RKK1"/>
<evidence type="ECO:0000313" key="1">
    <source>
        <dbReference type="EMBL" id="KXU15271.1"/>
    </source>
</evidence>
<name>A0A139RKK1_STROR</name>
<organism evidence="1 2">
    <name type="scientific">Streptococcus oralis</name>
    <dbReference type="NCBI Taxonomy" id="1303"/>
    <lineage>
        <taxon>Bacteria</taxon>
        <taxon>Bacillati</taxon>
        <taxon>Bacillota</taxon>
        <taxon>Bacilli</taxon>
        <taxon>Lactobacillales</taxon>
        <taxon>Streptococcaceae</taxon>
        <taxon>Streptococcus</taxon>
    </lineage>
</organism>
<accession>A0A139RKK1</accession>